<evidence type="ECO:0000313" key="3">
    <source>
        <dbReference type="Proteomes" id="UP000745859"/>
    </source>
</evidence>
<dbReference type="EMBL" id="JAASQL010000001">
    <property type="protein sequence ID" value="NIJ44555.1"/>
    <property type="molecule type" value="Genomic_DNA"/>
</dbReference>
<evidence type="ECO:0008006" key="4">
    <source>
        <dbReference type="Google" id="ProtNLM"/>
    </source>
</evidence>
<dbReference type="Pfam" id="PF19617">
    <property type="entry name" value="DUF6122"/>
    <property type="match status" value="1"/>
</dbReference>
<reference evidence="2 3" key="1">
    <citation type="submission" date="2020-03" db="EMBL/GenBank/DDBJ databases">
        <title>Genomic Encyclopedia of Type Strains, Phase IV (KMG-IV): sequencing the most valuable type-strain genomes for metagenomic binning, comparative biology and taxonomic classification.</title>
        <authorList>
            <person name="Goeker M."/>
        </authorList>
    </citation>
    <scope>NUCLEOTIDE SEQUENCE [LARGE SCALE GENOMIC DNA]</scope>
    <source>
        <strain evidence="2 3">DSM 101599</strain>
    </source>
</reference>
<feature type="transmembrane region" description="Helical" evidence="1">
    <location>
        <begin position="59"/>
        <end position="79"/>
    </location>
</feature>
<keyword evidence="3" id="KW-1185">Reference proteome</keyword>
<proteinExistence type="predicted"/>
<sequence length="104" mass="12003">MISLKFLIHYGLHFLAPGIIAYLYNPKEWKKNWLILISTMLIDLDHLLASPIFDSNRCSVGFHPLHSFPVIILYFILLIPKKTRLIAIGLLFHLLTDLTDCSLK</sequence>
<keyword evidence="1" id="KW-1133">Transmembrane helix</keyword>
<accession>A0ABX0U9D7</accession>
<protein>
    <recommendedName>
        <fullName evidence="4">LexA-binding, inner membrane-associated hydrolase</fullName>
    </recommendedName>
</protein>
<dbReference type="InterPro" id="IPR046125">
    <property type="entry name" value="DUF6122"/>
</dbReference>
<evidence type="ECO:0000313" key="2">
    <source>
        <dbReference type="EMBL" id="NIJ44555.1"/>
    </source>
</evidence>
<dbReference type="Proteomes" id="UP000745859">
    <property type="component" value="Unassembled WGS sequence"/>
</dbReference>
<keyword evidence="1" id="KW-0812">Transmembrane</keyword>
<gene>
    <name evidence="2" type="ORF">FHR24_000994</name>
</gene>
<feature type="transmembrane region" description="Helical" evidence="1">
    <location>
        <begin position="6"/>
        <end position="24"/>
    </location>
</feature>
<name>A0ABX0U9D7_9FLAO</name>
<keyword evidence="1" id="KW-0472">Membrane</keyword>
<comment type="caution">
    <text evidence="2">The sequence shown here is derived from an EMBL/GenBank/DDBJ whole genome shotgun (WGS) entry which is preliminary data.</text>
</comment>
<evidence type="ECO:0000256" key="1">
    <source>
        <dbReference type="SAM" id="Phobius"/>
    </source>
</evidence>
<dbReference type="RefSeq" id="WP_167184771.1">
    <property type="nucleotide sequence ID" value="NZ_JAASQL010000001.1"/>
</dbReference>
<organism evidence="2 3">
    <name type="scientific">Wenyingzhuangia heitensis</name>
    <dbReference type="NCBI Taxonomy" id="1487859"/>
    <lineage>
        <taxon>Bacteria</taxon>
        <taxon>Pseudomonadati</taxon>
        <taxon>Bacteroidota</taxon>
        <taxon>Flavobacteriia</taxon>
        <taxon>Flavobacteriales</taxon>
        <taxon>Flavobacteriaceae</taxon>
        <taxon>Wenyingzhuangia</taxon>
    </lineage>
</organism>